<accession>A0ABX0CEW4</accession>
<organism evidence="1 2">
    <name type="scientific">Nocardia cyriacigeorgica</name>
    <dbReference type="NCBI Taxonomy" id="135487"/>
    <lineage>
        <taxon>Bacteria</taxon>
        <taxon>Bacillati</taxon>
        <taxon>Actinomycetota</taxon>
        <taxon>Actinomycetes</taxon>
        <taxon>Mycobacteriales</taxon>
        <taxon>Nocardiaceae</taxon>
        <taxon>Nocardia</taxon>
    </lineage>
</organism>
<evidence type="ECO:0000313" key="2">
    <source>
        <dbReference type="Proteomes" id="UP000470876"/>
    </source>
</evidence>
<dbReference type="RefSeq" id="WP_163824452.1">
    <property type="nucleotide sequence ID" value="NZ_JAAGUX010000002.1"/>
</dbReference>
<gene>
    <name evidence="1" type="ORF">GV794_01415</name>
</gene>
<comment type="caution">
    <text evidence="1">The sequence shown here is derived from an EMBL/GenBank/DDBJ whole genome shotgun (WGS) entry which is preliminary data.</text>
</comment>
<protein>
    <submittedName>
        <fullName evidence="1">Uncharacterized protein</fullName>
    </submittedName>
</protein>
<keyword evidence="2" id="KW-1185">Reference proteome</keyword>
<proteinExistence type="predicted"/>
<dbReference type="Proteomes" id="UP000470876">
    <property type="component" value="Unassembled WGS sequence"/>
</dbReference>
<name>A0ABX0CEW4_9NOCA</name>
<reference evidence="1 2" key="1">
    <citation type="submission" date="2020-01" db="EMBL/GenBank/DDBJ databases">
        <title>Genetics and antimicrobial susceptibilities of Nocardia species isolated from the soil; a comparison with species isolated from humans.</title>
        <authorList>
            <person name="Carrasco G."/>
            <person name="Monzon S."/>
            <person name="Sansegundo M."/>
            <person name="Garcia E."/>
            <person name="Garrido N."/>
            <person name="Medina M.J."/>
            <person name="Villalon P."/>
            <person name="Ramirez-Arocha A.C."/>
            <person name="Jimenez P."/>
            <person name="Cuesta I."/>
            <person name="Valdezate S."/>
        </authorList>
    </citation>
    <scope>NUCLEOTIDE SEQUENCE [LARGE SCALE GENOMIC DNA]</scope>
    <source>
        <strain evidence="1 2">CNM20110649</strain>
    </source>
</reference>
<sequence>MPEADTGFRMKMRRANHHARDVIRTPVYGTNPNRNTARIAIAVPDTKVTAGLTGTFIAHMPVTAMITTPAPTCGNVYGPNGSFCPFCAFPTTTGTRLIGVKTLMT</sequence>
<dbReference type="EMBL" id="JAAGUX010000002">
    <property type="protein sequence ID" value="NEW54331.1"/>
    <property type="molecule type" value="Genomic_DNA"/>
</dbReference>
<evidence type="ECO:0000313" key="1">
    <source>
        <dbReference type="EMBL" id="NEW54331.1"/>
    </source>
</evidence>